<reference evidence="1 2" key="2">
    <citation type="submission" date="2019-04" db="EMBL/GenBank/DDBJ databases">
        <title>The genome sequence of big-headed turtle.</title>
        <authorList>
            <person name="Gong S."/>
        </authorList>
    </citation>
    <scope>NUCLEOTIDE SEQUENCE [LARGE SCALE GENOMIC DNA]</scope>
    <source>
        <strain evidence="1">DO16091913</strain>
        <tissue evidence="1">Muscle</tissue>
    </source>
</reference>
<proteinExistence type="predicted"/>
<reference evidence="1 2" key="1">
    <citation type="submission" date="2019-04" db="EMBL/GenBank/DDBJ databases">
        <title>Draft genome of the big-headed turtle Platysternon megacephalum.</title>
        <authorList>
            <person name="Gong S."/>
        </authorList>
    </citation>
    <scope>NUCLEOTIDE SEQUENCE [LARGE SCALE GENOMIC DNA]</scope>
    <source>
        <strain evidence="1">DO16091913</strain>
        <tissue evidence="1">Muscle</tissue>
    </source>
</reference>
<name>A0A4D9EFN3_9SAUR</name>
<organism evidence="1 2">
    <name type="scientific">Platysternon megacephalum</name>
    <name type="common">big-headed turtle</name>
    <dbReference type="NCBI Taxonomy" id="55544"/>
    <lineage>
        <taxon>Eukaryota</taxon>
        <taxon>Metazoa</taxon>
        <taxon>Chordata</taxon>
        <taxon>Craniata</taxon>
        <taxon>Vertebrata</taxon>
        <taxon>Euteleostomi</taxon>
        <taxon>Archelosauria</taxon>
        <taxon>Testudinata</taxon>
        <taxon>Testudines</taxon>
        <taxon>Cryptodira</taxon>
        <taxon>Durocryptodira</taxon>
        <taxon>Testudinoidea</taxon>
        <taxon>Platysternidae</taxon>
        <taxon>Platysternon</taxon>
    </lineage>
</organism>
<protein>
    <submittedName>
        <fullName evidence="1">Protein CASC4</fullName>
    </submittedName>
</protein>
<comment type="caution">
    <text evidence="1">The sequence shown here is derived from an EMBL/GenBank/DDBJ whole genome shotgun (WGS) entry which is preliminary data.</text>
</comment>
<dbReference type="EMBL" id="QXTE01000116">
    <property type="protein sequence ID" value="TFK05350.1"/>
    <property type="molecule type" value="Genomic_DNA"/>
</dbReference>
<dbReference type="AlphaFoldDB" id="A0A4D9EFN3"/>
<sequence length="143" mass="15028">MILYSGVFPTNVSISPSPPTASLARGTWPLSEVSLPVLTGAIVVRPALGNSAFVPLLRSIPGDADVVQLFGSCKSAPAKCHGAPRSTLPEVNNANNMERRRGLWLTWGAAVVTGKAVKPGERARSAVAQRGLESPVMWAKQVS</sequence>
<keyword evidence="2" id="KW-1185">Reference proteome</keyword>
<evidence type="ECO:0000313" key="1">
    <source>
        <dbReference type="EMBL" id="TFK05350.1"/>
    </source>
</evidence>
<evidence type="ECO:0000313" key="2">
    <source>
        <dbReference type="Proteomes" id="UP000297703"/>
    </source>
</evidence>
<gene>
    <name evidence="1" type="ORF">DR999_PMT12046</name>
</gene>
<dbReference type="Proteomes" id="UP000297703">
    <property type="component" value="Unassembled WGS sequence"/>
</dbReference>
<accession>A0A4D9EFN3</accession>